<dbReference type="SUPFAM" id="SSF51120">
    <property type="entry name" value="beta-Roll"/>
    <property type="match status" value="3"/>
</dbReference>
<dbReference type="Gene3D" id="2.150.10.10">
    <property type="entry name" value="Serralysin-like metalloprotease, C-terminal"/>
    <property type="match status" value="6"/>
</dbReference>
<dbReference type="PRINTS" id="PR00313">
    <property type="entry name" value="CABNDNGRPT"/>
</dbReference>
<feature type="region of interest" description="Disordered" evidence="3">
    <location>
        <begin position="552"/>
        <end position="619"/>
    </location>
</feature>
<comment type="subcellular location">
    <subcellularLocation>
        <location evidence="1">Secreted</location>
    </subcellularLocation>
</comment>
<evidence type="ECO:0000256" key="2">
    <source>
        <dbReference type="ARBA" id="ARBA00022525"/>
    </source>
</evidence>
<evidence type="ECO:0000313" key="5">
    <source>
        <dbReference type="EMBL" id="MFC1458422.1"/>
    </source>
</evidence>
<dbReference type="Pfam" id="PF00353">
    <property type="entry name" value="HemolysinCabind"/>
    <property type="match status" value="6"/>
</dbReference>
<feature type="compositionally biased region" description="Gly residues" evidence="3">
    <location>
        <begin position="586"/>
        <end position="598"/>
    </location>
</feature>
<evidence type="ECO:0000259" key="4">
    <source>
        <dbReference type="Pfam" id="PF17892"/>
    </source>
</evidence>
<dbReference type="InterPro" id="IPR018511">
    <property type="entry name" value="Hemolysin-typ_Ca-bd_CS"/>
</dbReference>
<dbReference type="InterPro" id="IPR011049">
    <property type="entry name" value="Serralysin-like_metalloprot_C"/>
</dbReference>
<gene>
    <name evidence="5" type="ORF">ACETIH_17300</name>
</gene>
<dbReference type="InterPro" id="IPR001343">
    <property type="entry name" value="Hemolysn_Ca-bd"/>
</dbReference>
<feature type="region of interest" description="Disordered" evidence="3">
    <location>
        <begin position="444"/>
        <end position="463"/>
    </location>
</feature>
<dbReference type="RefSeq" id="WP_377030349.1">
    <property type="nucleotide sequence ID" value="NZ_JBHOMY010000052.1"/>
</dbReference>
<protein>
    <submittedName>
        <fullName evidence="5">Cadherin-like domain-containing protein</fullName>
    </submittedName>
</protein>
<evidence type="ECO:0000313" key="6">
    <source>
        <dbReference type="Proteomes" id="UP001593940"/>
    </source>
</evidence>
<evidence type="ECO:0000256" key="1">
    <source>
        <dbReference type="ARBA" id="ARBA00004613"/>
    </source>
</evidence>
<feature type="non-terminal residue" evidence="5">
    <location>
        <position position="664"/>
    </location>
</feature>
<keyword evidence="6" id="KW-1185">Reference proteome</keyword>
<dbReference type="PANTHER" id="PTHR38340:SF1">
    <property type="entry name" value="S-LAYER PROTEIN"/>
    <property type="match status" value="1"/>
</dbReference>
<feature type="region of interest" description="Disordered" evidence="3">
    <location>
        <begin position="1"/>
        <end position="22"/>
    </location>
</feature>
<comment type="caution">
    <text evidence="5">The sequence shown here is derived from an EMBL/GenBank/DDBJ whole genome shotgun (WGS) entry which is preliminary data.</text>
</comment>
<organism evidence="5 6">
    <name type="scientific">Microvirga arabica</name>
    <dbReference type="NCBI Taxonomy" id="1128671"/>
    <lineage>
        <taxon>Bacteria</taxon>
        <taxon>Pseudomonadati</taxon>
        <taxon>Pseudomonadota</taxon>
        <taxon>Alphaproteobacteria</taxon>
        <taxon>Hyphomicrobiales</taxon>
        <taxon>Methylobacteriaceae</taxon>
        <taxon>Microvirga</taxon>
    </lineage>
</organism>
<proteinExistence type="predicted"/>
<feature type="region of interest" description="Disordered" evidence="3">
    <location>
        <begin position="406"/>
        <end position="439"/>
    </location>
</feature>
<dbReference type="Pfam" id="PF17892">
    <property type="entry name" value="Cadherin_5"/>
    <property type="match status" value="1"/>
</dbReference>
<accession>A0ABV6YAX1</accession>
<keyword evidence="2" id="KW-0964">Secreted</keyword>
<dbReference type="InterPro" id="IPR041690">
    <property type="entry name" value="Cadherin_5"/>
</dbReference>
<feature type="domain" description="Cadherin-like" evidence="4">
    <location>
        <begin position="220"/>
        <end position="303"/>
    </location>
</feature>
<sequence length="664" mass="66587">MIIDVKGTKGAGQANEGASRQRYELKEARPSKMPLAFGALILGIAAYLKSAMPSFGRLPDEGEAPLRPEEGGKPHLKLVDAGMLDIPLEPLEQGDAQTDDQPLRIGSGTAFDNRLPEPAFLMVDSPPLQFGMSFPQPSDVSRLARFEGALFASNDNVGPAIGRGAGGPTGSAAAPGDDDPGAGPPGEDKGEDGQGNDGRPGHSDPIPRPGDEDDPKTPANRAPRTNGPVYLRDVAGCAAVLIGLSELLANASDPDGDLLSIRNLKVSSGTITWTANGWLYDPNGLGPVTVTYEITDSKATIIQQAYFSVVRNAVVGTDGDDMLLGTACADDIKGGSGSDLIDGRAGDDLIDGGAGDDHIMGGAGNDIIHGGDGNDVIFGGAGNDQISGGAGDDRLFGDDGNDVVFGDDGDDQVHGGSGNDALFGGAGNDLVSGDAGDDRIEGNAGNDTLRGGDGDDVVSGGDGNDLVEGGKGADLLLDGAGRDTVLGGEGDDHAVVALDGDRDIYDGGAGTDTLDLSGTERGVDVDLARGTAEGCEIGDNAVAGFEIVRGGSGQDTISGSGGNETLQGGAGDDRMDGRGGNDALDGGDGYDGLDGGEGNDTLSGGAGNDMLTDGTGQDIVRGGAGNDVVRAAADGEDDVFDGGDGCDTLDYSASEGGLTVDLTQ</sequence>
<name>A0ABV6YAX1_9HYPH</name>
<dbReference type="EMBL" id="JBHOMY010000052">
    <property type="protein sequence ID" value="MFC1458422.1"/>
    <property type="molecule type" value="Genomic_DNA"/>
</dbReference>
<dbReference type="PANTHER" id="PTHR38340">
    <property type="entry name" value="S-LAYER PROTEIN"/>
    <property type="match status" value="1"/>
</dbReference>
<dbReference type="PROSITE" id="PS00330">
    <property type="entry name" value="HEMOLYSIN_CALCIUM"/>
    <property type="match status" value="5"/>
</dbReference>
<feature type="compositionally biased region" description="Polar residues" evidence="3">
    <location>
        <begin position="554"/>
        <end position="566"/>
    </location>
</feature>
<feature type="region of interest" description="Disordered" evidence="3">
    <location>
        <begin position="155"/>
        <end position="228"/>
    </location>
</feature>
<dbReference type="Proteomes" id="UP001593940">
    <property type="component" value="Unassembled WGS sequence"/>
</dbReference>
<evidence type="ECO:0000256" key="3">
    <source>
        <dbReference type="SAM" id="MobiDB-lite"/>
    </source>
</evidence>
<reference evidence="5 6" key="1">
    <citation type="submission" date="2024-09" db="EMBL/GenBank/DDBJ databases">
        <title>Nodulacao em especies de Leguminosae Basais da Amazonia e Caracterizacao dos Rizobios e Bacterias Associadas aos Nodulos.</title>
        <authorList>
            <person name="Jambeiro I.C.A."/>
            <person name="Lopes I.S."/>
            <person name="Aguiar E.R.G.R."/>
            <person name="Santos A.F.J."/>
            <person name="Dos Santos J.M.F."/>
            <person name="Gross E."/>
        </authorList>
    </citation>
    <scope>NUCLEOTIDE SEQUENCE [LARGE SCALE GENOMIC DNA]</scope>
    <source>
        <strain evidence="5 6">BRUESC1165</strain>
    </source>
</reference>
<dbReference type="InterPro" id="IPR050557">
    <property type="entry name" value="RTX_toxin/Mannuronan_C5-epim"/>
</dbReference>